<dbReference type="InParanoid" id="A0A6I9S0Z6"/>
<accession>A0A6I9S0Z6</accession>
<dbReference type="InterPro" id="IPR025659">
    <property type="entry name" value="Tubby-like_C"/>
</dbReference>
<sequence length="215" mass="24405">MHRIHPTEGKIDVGELATTSKSPSVWTVWNKSSMAFPGTDGFSVYDSNGRLAFRVDNYSRRHNCFTGELLLMDGNGRALMALRPQILSMHGRWSGFKGDDGLKTKTRYHVFSMRRRSIFQSGDKAEVFIGSPNDQSPTPTFQIEGYFRRRCCKIRDSKGKEVAQICPKKANNSVMLGNDVFSLVIQPEVECELIMAFLIIMDRICQKPFTPWICP</sequence>
<evidence type="ECO:0000313" key="3">
    <source>
        <dbReference type="RefSeq" id="XP_010931513.1"/>
    </source>
</evidence>
<comment type="similarity">
    <text evidence="1">Belongs to the LOR family.</text>
</comment>
<dbReference type="InterPro" id="IPR038595">
    <property type="entry name" value="LOR_sf"/>
</dbReference>
<name>A0A6I9S0Z6_ELAGV</name>
<dbReference type="PANTHER" id="PTHR31087:SF95">
    <property type="entry name" value="EXPRESSED PROTEIN"/>
    <property type="match status" value="1"/>
</dbReference>
<dbReference type="OrthoDB" id="680369at2759"/>
<dbReference type="Proteomes" id="UP000504607">
    <property type="component" value="Chromosome 10"/>
</dbReference>
<dbReference type="PANTHER" id="PTHR31087">
    <property type="match status" value="1"/>
</dbReference>
<reference evidence="3" key="1">
    <citation type="submission" date="2025-08" db="UniProtKB">
        <authorList>
            <consortium name="RefSeq"/>
        </authorList>
    </citation>
    <scope>IDENTIFICATION</scope>
</reference>
<dbReference type="RefSeq" id="XP_010931513.1">
    <property type="nucleotide sequence ID" value="XM_010933211.3"/>
</dbReference>
<dbReference type="KEGG" id="egu:105052414"/>
<protein>
    <submittedName>
        <fullName evidence="3">Protein LURP-one-related 8-like</fullName>
    </submittedName>
</protein>
<keyword evidence="2" id="KW-1185">Reference proteome</keyword>
<proteinExistence type="inferred from homology"/>
<dbReference type="Pfam" id="PF04525">
    <property type="entry name" value="LOR"/>
    <property type="match status" value="1"/>
</dbReference>
<evidence type="ECO:0000313" key="2">
    <source>
        <dbReference type="Proteomes" id="UP000504607"/>
    </source>
</evidence>
<evidence type="ECO:0000256" key="1">
    <source>
        <dbReference type="ARBA" id="ARBA00005437"/>
    </source>
</evidence>
<organism evidence="2 3">
    <name type="scientific">Elaeis guineensis var. tenera</name>
    <name type="common">Oil palm</name>
    <dbReference type="NCBI Taxonomy" id="51953"/>
    <lineage>
        <taxon>Eukaryota</taxon>
        <taxon>Viridiplantae</taxon>
        <taxon>Streptophyta</taxon>
        <taxon>Embryophyta</taxon>
        <taxon>Tracheophyta</taxon>
        <taxon>Spermatophyta</taxon>
        <taxon>Magnoliopsida</taxon>
        <taxon>Liliopsida</taxon>
        <taxon>Arecaceae</taxon>
        <taxon>Arecoideae</taxon>
        <taxon>Cocoseae</taxon>
        <taxon>Elaeidinae</taxon>
        <taxon>Elaeis</taxon>
    </lineage>
</organism>
<dbReference type="Gene3D" id="2.40.160.200">
    <property type="entry name" value="LURP1-related"/>
    <property type="match status" value="1"/>
</dbReference>
<dbReference type="FunCoup" id="A0A6I9S0Z6">
    <property type="interactions" value="6"/>
</dbReference>
<dbReference type="GeneID" id="105052414"/>
<gene>
    <name evidence="3" type="primary">LOC105052414</name>
</gene>
<dbReference type="AlphaFoldDB" id="A0A6I9S0Z6"/>
<dbReference type="SUPFAM" id="SSF54518">
    <property type="entry name" value="Tubby C-terminal domain-like"/>
    <property type="match status" value="1"/>
</dbReference>
<dbReference type="InterPro" id="IPR007612">
    <property type="entry name" value="LOR"/>
</dbReference>